<evidence type="ECO:0000256" key="5">
    <source>
        <dbReference type="SAM" id="MobiDB-lite"/>
    </source>
</evidence>
<dbReference type="PROSITE" id="PS50297">
    <property type="entry name" value="ANK_REP_REGION"/>
    <property type="match status" value="1"/>
</dbReference>
<feature type="repeat" description="ANK" evidence="4">
    <location>
        <begin position="175"/>
        <end position="207"/>
    </location>
</feature>
<dbReference type="STRING" id="1314782.A0A165W3J0"/>
<dbReference type="Gene3D" id="1.20.80.10">
    <property type="match status" value="1"/>
</dbReference>
<evidence type="ECO:0000256" key="3">
    <source>
        <dbReference type="ARBA" id="ARBA00023121"/>
    </source>
</evidence>
<dbReference type="PROSITE" id="PS50088">
    <property type="entry name" value="ANK_REPEAT"/>
    <property type="match status" value="1"/>
</dbReference>
<dbReference type="Pfam" id="PF12796">
    <property type="entry name" value="Ank_2"/>
    <property type="match status" value="1"/>
</dbReference>
<evidence type="ECO:0000256" key="4">
    <source>
        <dbReference type="PROSITE-ProRule" id="PRU00023"/>
    </source>
</evidence>
<dbReference type="Gene3D" id="1.25.40.20">
    <property type="entry name" value="Ankyrin repeat-containing domain"/>
    <property type="match status" value="1"/>
</dbReference>
<dbReference type="SUPFAM" id="SSF47027">
    <property type="entry name" value="Acyl-CoA binding protein"/>
    <property type="match status" value="1"/>
</dbReference>
<keyword evidence="3" id="KW-0446">Lipid-binding</keyword>
<keyword evidence="2 4" id="KW-0040">ANK repeat</keyword>
<feature type="region of interest" description="Disordered" evidence="5">
    <location>
        <begin position="109"/>
        <end position="143"/>
    </location>
</feature>
<dbReference type="Proteomes" id="UP000076761">
    <property type="component" value="Unassembled WGS sequence"/>
</dbReference>
<evidence type="ECO:0000256" key="2">
    <source>
        <dbReference type="ARBA" id="ARBA00023043"/>
    </source>
</evidence>
<dbReference type="InterPro" id="IPR002110">
    <property type="entry name" value="Ankyrin_rpt"/>
</dbReference>
<dbReference type="PANTHER" id="PTHR24119:SF0">
    <property type="entry name" value="ACYL-COA-BINDING DOMAIN-CONTAINING PROTEIN 6"/>
    <property type="match status" value="1"/>
</dbReference>
<feature type="domain" description="ACB" evidence="6">
    <location>
        <begin position="1"/>
        <end position="93"/>
    </location>
</feature>
<dbReference type="OrthoDB" id="341259at2759"/>
<dbReference type="PROSITE" id="PS51228">
    <property type="entry name" value="ACB_2"/>
    <property type="match status" value="1"/>
</dbReference>
<protein>
    <recommendedName>
        <fullName evidence="6">ACB domain-containing protein</fullName>
    </recommendedName>
</protein>
<dbReference type="EMBL" id="KV425551">
    <property type="protein sequence ID" value="KZT30625.1"/>
    <property type="molecule type" value="Genomic_DNA"/>
</dbReference>
<gene>
    <name evidence="7" type="ORF">NEOLEDRAFT_1174024</name>
</gene>
<name>A0A165W3J0_9AGAM</name>
<dbReference type="InParanoid" id="A0A165W3J0"/>
<organism evidence="7 8">
    <name type="scientific">Neolentinus lepideus HHB14362 ss-1</name>
    <dbReference type="NCBI Taxonomy" id="1314782"/>
    <lineage>
        <taxon>Eukaryota</taxon>
        <taxon>Fungi</taxon>
        <taxon>Dikarya</taxon>
        <taxon>Basidiomycota</taxon>
        <taxon>Agaricomycotina</taxon>
        <taxon>Agaricomycetes</taxon>
        <taxon>Gloeophyllales</taxon>
        <taxon>Gloeophyllaceae</taxon>
        <taxon>Neolentinus</taxon>
    </lineage>
</organism>
<feature type="compositionally biased region" description="Gly residues" evidence="5">
    <location>
        <begin position="114"/>
        <end position="126"/>
    </location>
</feature>
<evidence type="ECO:0000259" key="6">
    <source>
        <dbReference type="PROSITE" id="PS51228"/>
    </source>
</evidence>
<evidence type="ECO:0000313" key="7">
    <source>
        <dbReference type="EMBL" id="KZT30625.1"/>
    </source>
</evidence>
<dbReference type="GO" id="GO:0000062">
    <property type="term" value="F:fatty-acyl-CoA binding"/>
    <property type="evidence" value="ECO:0007669"/>
    <property type="project" value="InterPro"/>
</dbReference>
<reference evidence="7 8" key="1">
    <citation type="journal article" date="2016" name="Mol. Biol. Evol.">
        <title>Comparative Genomics of Early-Diverging Mushroom-Forming Fungi Provides Insights into the Origins of Lignocellulose Decay Capabilities.</title>
        <authorList>
            <person name="Nagy L.G."/>
            <person name="Riley R."/>
            <person name="Tritt A."/>
            <person name="Adam C."/>
            <person name="Daum C."/>
            <person name="Floudas D."/>
            <person name="Sun H."/>
            <person name="Yadav J.S."/>
            <person name="Pangilinan J."/>
            <person name="Larsson K.H."/>
            <person name="Matsuura K."/>
            <person name="Barry K."/>
            <person name="Labutti K."/>
            <person name="Kuo R."/>
            <person name="Ohm R.A."/>
            <person name="Bhattacharya S.S."/>
            <person name="Shirouzu T."/>
            <person name="Yoshinaga Y."/>
            <person name="Martin F.M."/>
            <person name="Grigoriev I.V."/>
            <person name="Hibbett D.S."/>
        </authorList>
    </citation>
    <scope>NUCLEOTIDE SEQUENCE [LARGE SCALE GENOMIC DNA]</scope>
    <source>
        <strain evidence="7 8">HHB14362 ss-1</strain>
    </source>
</reference>
<dbReference type="InterPro" id="IPR000582">
    <property type="entry name" value="Acyl-CoA-binding_protein"/>
</dbReference>
<dbReference type="PANTHER" id="PTHR24119">
    <property type="entry name" value="ACYL-COA-BINDING DOMAIN-CONTAINING PROTEIN 6"/>
    <property type="match status" value="1"/>
</dbReference>
<sequence length="232" mass="25103">MSATFQSAASYLSSSPDAFKVSNDVKLELYGLFKYVTTSKAPDTPRPSLFDFTGRAKWDAWSEAAKKYGSDRKEDAENRYLDIACSYGWCEDAAPGAKGKEVEAEEIDWDTSDDGGGATSRGGSGMGPVVSTVGPPKSQEESDSLHAITLSGDSQKLESFLDKHADIAVDEPDEFGYTAMQLACDRGYLAVVQVLLQRGASPNLKDPDDMSTTELAKIAGHDDIVQLLEKYM</sequence>
<accession>A0A165W3J0</accession>
<proteinExistence type="predicted"/>
<dbReference type="PRINTS" id="PR00689">
    <property type="entry name" value="ACOABINDINGP"/>
</dbReference>
<dbReference type="SUPFAM" id="SSF48403">
    <property type="entry name" value="Ankyrin repeat"/>
    <property type="match status" value="1"/>
</dbReference>
<keyword evidence="8" id="KW-1185">Reference proteome</keyword>
<dbReference type="Pfam" id="PF00887">
    <property type="entry name" value="ACBP"/>
    <property type="match status" value="1"/>
</dbReference>
<dbReference type="InterPro" id="IPR036770">
    <property type="entry name" value="Ankyrin_rpt-contain_sf"/>
</dbReference>
<evidence type="ECO:0000256" key="1">
    <source>
        <dbReference type="ARBA" id="ARBA00022737"/>
    </source>
</evidence>
<evidence type="ECO:0000313" key="8">
    <source>
        <dbReference type="Proteomes" id="UP000076761"/>
    </source>
</evidence>
<dbReference type="SMART" id="SM00248">
    <property type="entry name" value="ANK"/>
    <property type="match status" value="2"/>
</dbReference>
<keyword evidence="1" id="KW-0677">Repeat</keyword>
<dbReference type="InterPro" id="IPR014352">
    <property type="entry name" value="FERM/acyl-CoA-bd_prot_sf"/>
</dbReference>
<dbReference type="InterPro" id="IPR035984">
    <property type="entry name" value="Acyl-CoA-binding_sf"/>
</dbReference>
<dbReference type="AlphaFoldDB" id="A0A165W3J0"/>